<name>A0A2M8EP65_9BACT</name>
<dbReference type="GO" id="GO:0003677">
    <property type="term" value="F:DNA binding"/>
    <property type="evidence" value="ECO:0007669"/>
    <property type="project" value="InterPro"/>
</dbReference>
<proteinExistence type="predicted"/>
<dbReference type="GO" id="GO:0045892">
    <property type="term" value="P:negative regulation of DNA-templated transcription"/>
    <property type="evidence" value="ECO:0007669"/>
    <property type="project" value="UniProtKB-ARBA"/>
</dbReference>
<dbReference type="CDD" id="cd10148">
    <property type="entry name" value="CsoR-like_DUF156"/>
    <property type="match status" value="1"/>
</dbReference>
<dbReference type="Gene3D" id="1.20.58.1000">
    <property type="entry name" value="Metal-sensitive repressor, helix protomer"/>
    <property type="match status" value="1"/>
</dbReference>
<dbReference type="InterPro" id="IPR003735">
    <property type="entry name" value="Metal_Tscrpt_repr"/>
</dbReference>
<dbReference type="EMBL" id="PFSI01000035">
    <property type="protein sequence ID" value="PJC24529.1"/>
    <property type="molecule type" value="Genomic_DNA"/>
</dbReference>
<dbReference type="GO" id="GO:0046872">
    <property type="term" value="F:metal ion binding"/>
    <property type="evidence" value="ECO:0007669"/>
    <property type="project" value="InterPro"/>
</dbReference>
<gene>
    <name evidence="1" type="ORF">CO057_02240</name>
</gene>
<dbReference type="Pfam" id="PF02583">
    <property type="entry name" value="Trns_repr_metal"/>
    <property type="match status" value="1"/>
</dbReference>
<protein>
    <recommendedName>
        <fullName evidence="3">Transcriptional regulator</fullName>
    </recommendedName>
</protein>
<comment type="caution">
    <text evidence="1">The sequence shown here is derived from an EMBL/GenBank/DDBJ whole genome shotgun (WGS) entry which is preliminary data.</text>
</comment>
<evidence type="ECO:0000313" key="1">
    <source>
        <dbReference type="EMBL" id="PJC24529.1"/>
    </source>
</evidence>
<dbReference type="InterPro" id="IPR038390">
    <property type="entry name" value="Metal_Tscrpt_repr_sf"/>
</dbReference>
<organism evidence="1 2">
    <name type="scientific">Candidatus Uhrbacteria bacterium CG_4_9_14_0_2_um_filter_41_50</name>
    <dbReference type="NCBI Taxonomy" id="1975031"/>
    <lineage>
        <taxon>Bacteria</taxon>
        <taxon>Candidatus Uhriibacteriota</taxon>
    </lineage>
</organism>
<reference evidence="2" key="1">
    <citation type="submission" date="2017-09" db="EMBL/GenBank/DDBJ databases">
        <title>Depth-based differentiation of microbial function through sediment-hosted aquifers and enrichment of novel symbionts in the deep terrestrial subsurface.</title>
        <authorList>
            <person name="Probst A.J."/>
            <person name="Ladd B."/>
            <person name="Jarett J.K."/>
            <person name="Geller-Mcgrath D.E."/>
            <person name="Sieber C.M.K."/>
            <person name="Emerson J.B."/>
            <person name="Anantharaman K."/>
            <person name="Thomas B.C."/>
            <person name="Malmstrom R."/>
            <person name="Stieglmeier M."/>
            <person name="Klingl A."/>
            <person name="Woyke T."/>
            <person name="Ryan C.M."/>
            <person name="Banfield J.F."/>
        </authorList>
    </citation>
    <scope>NUCLEOTIDE SEQUENCE [LARGE SCALE GENOMIC DNA]</scope>
</reference>
<evidence type="ECO:0008006" key="3">
    <source>
        <dbReference type="Google" id="ProtNLM"/>
    </source>
</evidence>
<dbReference type="AlphaFoldDB" id="A0A2M8EP65"/>
<accession>A0A2M8EP65</accession>
<sequence>MWYIAHMKSDIQRINNIIGQLEGVKKMIESEKDCFEILTQVKATRSALESFTTQFLSGQFVDCLNSCKKTEQEDTCKKFIKEMTN</sequence>
<dbReference type="PANTHER" id="PTHR33677">
    <property type="entry name" value="TRANSCRIPTIONAL REPRESSOR FRMR-RELATED"/>
    <property type="match status" value="1"/>
</dbReference>
<evidence type="ECO:0000313" key="2">
    <source>
        <dbReference type="Proteomes" id="UP000230251"/>
    </source>
</evidence>
<dbReference type="Proteomes" id="UP000230251">
    <property type="component" value="Unassembled WGS sequence"/>
</dbReference>